<feature type="compositionally biased region" description="Basic and acidic residues" evidence="17">
    <location>
        <begin position="362"/>
        <end position="377"/>
    </location>
</feature>
<evidence type="ECO:0000256" key="1">
    <source>
        <dbReference type="ARBA" id="ARBA00001917"/>
    </source>
</evidence>
<evidence type="ECO:0000256" key="10">
    <source>
        <dbReference type="ARBA" id="ARBA00038890"/>
    </source>
</evidence>
<evidence type="ECO:0000259" key="18">
    <source>
        <dbReference type="Pfam" id="PF01207"/>
    </source>
</evidence>
<dbReference type="EC" id="1.3.1.88" evidence="10"/>
<evidence type="ECO:0000256" key="11">
    <source>
        <dbReference type="ARBA" id="ARBA00047287"/>
    </source>
</evidence>
<evidence type="ECO:0000256" key="2">
    <source>
        <dbReference type="ARBA" id="ARBA00022630"/>
    </source>
</evidence>
<dbReference type="InterPro" id="IPR018517">
    <property type="entry name" value="tRNA_hU_synthase_CS"/>
</dbReference>
<dbReference type="GO" id="GO:0017150">
    <property type="term" value="F:tRNA dihydrouridine synthase activity"/>
    <property type="evidence" value="ECO:0007669"/>
    <property type="project" value="InterPro"/>
</dbReference>
<dbReference type="AlphaFoldDB" id="A0A9W8KXC6"/>
<dbReference type="InterPro" id="IPR035587">
    <property type="entry name" value="DUS-like_FMN-bd"/>
</dbReference>
<evidence type="ECO:0000256" key="5">
    <source>
        <dbReference type="ARBA" id="ARBA00022694"/>
    </source>
</evidence>
<dbReference type="GO" id="GO:0006397">
    <property type="term" value="P:mRNA processing"/>
    <property type="evidence" value="ECO:0007669"/>
    <property type="project" value="UniProtKB-KW"/>
</dbReference>
<comment type="cofactor">
    <cofactor evidence="1">
        <name>FMN</name>
        <dbReference type="ChEBI" id="CHEBI:58210"/>
    </cofactor>
</comment>
<dbReference type="InterPro" id="IPR013785">
    <property type="entry name" value="Aldolase_TIM"/>
</dbReference>
<dbReference type="CDD" id="cd02801">
    <property type="entry name" value="DUS_like_FMN"/>
    <property type="match status" value="1"/>
</dbReference>
<dbReference type="PROSITE" id="PS01136">
    <property type="entry name" value="UPF0034"/>
    <property type="match status" value="1"/>
</dbReference>
<evidence type="ECO:0000256" key="15">
    <source>
        <dbReference type="ARBA" id="ARBA00049447"/>
    </source>
</evidence>
<sequence length="417" mass="47726">MTEDEIIAKFPTRLRGYDLFGKLGNPKHVVAPMVDQSELAWRILSRKYDADLCYTPMFHAKMFGEDNPKYRNEHWQTEDSDRPLFVQFCANDPDALLKAAQIVADKADAVDLNLGCPQHIARRGHYGSYLMEDWDLVSKLIRKLHENLEIPVTAKIRVYPEVEKTVAYAKMIEAAGAQIITVHGRLREQKGHKTGLADWSKIKAVKEAVKVPVFANGNILYYEDVQRCIDETGVDGVMSAETNLYNPALFSGKILPTWQMAEEYLEICGRVPTRAGYIRGHMFKLFRYSLPIHVDLRQKLAEAKTMEEYWQFVRDMKTRLMADTDNAKVKFDPGNYETDEFGYRSYPHWICQPALRFEHDKEHSQSKRLLNEAKPEDTSISGAVTTEILSSPDNNETVNNDADVVENESKRLKVSTA</sequence>
<keyword evidence="2" id="KW-0285">Flavoprotein</keyword>
<keyword evidence="7 19" id="KW-0560">Oxidoreductase</keyword>
<gene>
    <name evidence="19" type="primary">DUS1</name>
    <name evidence="19" type="ORF">GGI25_002545</name>
</gene>
<feature type="domain" description="DUS-like FMN-binding" evidence="18">
    <location>
        <begin position="30"/>
        <end position="319"/>
    </location>
</feature>
<proteinExistence type="inferred from homology"/>
<dbReference type="OrthoDB" id="272303at2759"/>
<organism evidence="19 20">
    <name type="scientific">Coemansia spiralis</name>
    <dbReference type="NCBI Taxonomy" id="417178"/>
    <lineage>
        <taxon>Eukaryota</taxon>
        <taxon>Fungi</taxon>
        <taxon>Fungi incertae sedis</taxon>
        <taxon>Zoopagomycota</taxon>
        <taxon>Kickxellomycotina</taxon>
        <taxon>Kickxellomycetes</taxon>
        <taxon>Kickxellales</taxon>
        <taxon>Kickxellaceae</taxon>
        <taxon>Coemansia</taxon>
    </lineage>
</organism>
<dbReference type="PANTHER" id="PTHR11082">
    <property type="entry name" value="TRNA-DIHYDROURIDINE SYNTHASE"/>
    <property type="match status" value="1"/>
</dbReference>
<dbReference type="Proteomes" id="UP001151518">
    <property type="component" value="Unassembled WGS sequence"/>
</dbReference>
<comment type="caution">
    <text evidence="19">The sequence shown here is derived from an EMBL/GenBank/DDBJ whole genome shotgun (WGS) entry which is preliminary data.</text>
</comment>
<accession>A0A9W8KXC6</accession>
<evidence type="ECO:0000256" key="3">
    <source>
        <dbReference type="ARBA" id="ARBA00022643"/>
    </source>
</evidence>
<comment type="catalytic activity">
    <reaction evidence="15">
        <text>a 5,6-dihydrouridine in mRNA + NADP(+) = a uridine in mRNA + NADPH + H(+)</text>
        <dbReference type="Rhea" id="RHEA:69855"/>
        <dbReference type="Rhea" id="RHEA-COMP:14658"/>
        <dbReference type="Rhea" id="RHEA-COMP:17789"/>
        <dbReference type="ChEBI" id="CHEBI:15378"/>
        <dbReference type="ChEBI" id="CHEBI:57783"/>
        <dbReference type="ChEBI" id="CHEBI:58349"/>
        <dbReference type="ChEBI" id="CHEBI:65315"/>
        <dbReference type="ChEBI" id="CHEBI:74443"/>
    </reaction>
    <physiologicalReaction direction="right-to-left" evidence="15">
        <dbReference type="Rhea" id="RHEA:69857"/>
    </physiologicalReaction>
</comment>
<reference evidence="19" key="1">
    <citation type="submission" date="2022-07" db="EMBL/GenBank/DDBJ databases">
        <title>Phylogenomic reconstructions and comparative analyses of Kickxellomycotina fungi.</title>
        <authorList>
            <person name="Reynolds N.K."/>
            <person name="Stajich J.E."/>
            <person name="Barry K."/>
            <person name="Grigoriev I.V."/>
            <person name="Crous P."/>
            <person name="Smith M.E."/>
        </authorList>
    </citation>
    <scope>NUCLEOTIDE SEQUENCE</scope>
    <source>
        <strain evidence="19">NRRL 3115</strain>
    </source>
</reference>
<evidence type="ECO:0000256" key="13">
    <source>
        <dbReference type="ARBA" id="ARBA00048342"/>
    </source>
</evidence>
<dbReference type="GO" id="GO:0050660">
    <property type="term" value="F:flavin adenine dinucleotide binding"/>
    <property type="evidence" value="ECO:0007669"/>
    <property type="project" value="InterPro"/>
</dbReference>
<comment type="catalytic activity">
    <reaction evidence="14">
        <text>5,6-dihydrouridine(16) in tRNA + NAD(+) = uridine(16) in tRNA + NADH + H(+)</text>
        <dbReference type="Rhea" id="RHEA:53380"/>
        <dbReference type="Rhea" id="RHEA-COMP:13543"/>
        <dbReference type="Rhea" id="RHEA-COMP:13544"/>
        <dbReference type="ChEBI" id="CHEBI:15378"/>
        <dbReference type="ChEBI" id="CHEBI:57540"/>
        <dbReference type="ChEBI" id="CHEBI:57945"/>
        <dbReference type="ChEBI" id="CHEBI:65315"/>
        <dbReference type="ChEBI" id="CHEBI:74443"/>
        <dbReference type="EC" id="1.3.1.88"/>
    </reaction>
    <physiologicalReaction direction="right-to-left" evidence="14">
        <dbReference type="Rhea" id="RHEA:53382"/>
    </physiologicalReaction>
</comment>
<dbReference type="Gene3D" id="3.20.20.70">
    <property type="entry name" value="Aldolase class I"/>
    <property type="match status" value="1"/>
</dbReference>
<comment type="catalytic activity">
    <reaction evidence="11">
        <text>5,6-dihydrouridine(17) in tRNA + NAD(+) = uridine(17) in tRNA + NADH + H(+)</text>
        <dbReference type="Rhea" id="RHEA:53372"/>
        <dbReference type="Rhea" id="RHEA-COMP:13541"/>
        <dbReference type="Rhea" id="RHEA-COMP:13542"/>
        <dbReference type="ChEBI" id="CHEBI:15378"/>
        <dbReference type="ChEBI" id="CHEBI:57540"/>
        <dbReference type="ChEBI" id="CHEBI:57945"/>
        <dbReference type="ChEBI" id="CHEBI:65315"/>
        <dbReference type="ChEBI" id="CHEBI:74443"/>
        <dbReference type="EC" id="1.3.1.88"/>
    </reaction>
    <physiologicalReaction direction="right-to-left" evidence="11">
        <dbReference type="Rhea" id="RHEA:53374"/>
    </physiologicalReaction>
</comment>
<evidence type="ECO:0000256" key="7">
    <source>
        <dbReference type="ARBA" id="ARBA00023002"/>
    </source>
</evidence>
<dbReference type="Pfam" id="PF01207">
    <property type="entry name" value="Dus"/>
    <property type="match status" value="1"/>
</dbReference>
<evidence type="ECO:0000256" key="12">
    <source>
        <dbReference type="ARBA" id="ARBA00047652"/>
    </source>
</evidence>
<dbReference type="PANTHER" id="PTHR11082:SF5">
    <property type="entry name" value="TRNA-DIHYDROURIDINE(16_17) SYNTHASE [NAD(P)(+)]-LIKE"/>
    <property type="match status" value="1"/>
</dbReference>
<evidence type="ECO:0000256" key="6">
    <source>
        <dbReference type="ARBA" id="ARBA00022857"/>
    </source>
</evidence>
<keyword evidence="5" id="KW-0819">tRNA processing</keyword>
<keyword evidence="6" id="KW-0521">NADP</keyword>
<evidence type="ECO:0000256" key="9">
    <source>
        <dbReference type="ARBA" id="ARBA00038313"/>
    </source>
</evidence>
<dbReference type="SUPFAM" id="SSF51395">
    <property type="entry name" value="FMN-linked oxidoreductases"/>
    <property type="match status" value="1"/>
</dbReference>
<comment type="catalytic activity">
    <reaction evidence="12">
        <text>5,6-dihydrouridine(16) in tRNA + NADP(+) = uridine(16) in tRNA + NADPH + H(+)</text>
        <dbReference type="Rhea" id="RHEA:53376"/>
        <dbReference type="Rhea" id="RHEA-COMP:13543"/>
        <dbReference type="Rhea" id="RHEA-COMP:13544"/>
        <dbReference type="ChEBI" id="CHEBI:15378"/>
        <dbReference type="ChEBI" id="CHEBI:57783"/>
        <dbReference type="ChEBI" id="CHEBI:58349"/>
        <dbReference type="ChEBI" id="CHEBI:65315"/>
        <dbReference type="ChEBI" id="CHEBI:74443"/>
        <dbReference type="EC" id="1.3.1.88"/>
    </reaction>
    <physiologicalReaction direction="right-to-left" evidence="12">
        <dbReference type="Rhea" id="RHEA:53378"/>
    </physiologicalReaction>
</comment>
<feature type="compositionally biased region" description="Polar residues" evidence="17">
    <location>
        <begin position="378"/>
        <end position="400"/>
    </location>
</feature>
<evidence type="ECO:0000256" key="16">
    <source>
        <dbReference type="ARBA" id="ARBA00049467"/>
    </source>
</evidence>
<evidence type="ECO:0000256" key="8">
    <source>
        <dbReference type="ARBA" id="ARBA00023027"/>
    </source>
</evidence>
<keyword evidence="3" id="KW-0288">FMN</keyword>
<evidence type="ECO:0000256" key="4">
    <source>
        <dbReference type="ARBA" id="ARBA00022664"/>
    </source>
</evidence>
<comment type="similarity">
    <text evidence="9">Belongs to the Dus family. Dus1 subfamily.</text>
</comment>
<name>A0A9W8KXC6_9FUNG</name>
<comment type="catalytic activity">
    <reaction evidence="16">
        <text>5,6-dihydrouridine(17) in tRNA + NADP(+) = uridine(17) in tRNA + NADPH + H(+)</text>
        <dbReference type="Rhea" id="RHEA:53368"/>
        <dbReference type="Rhea" id="RHEA-COMP:13541"/>
        <dbReference type="Rhea" id="RHEA-COMP:13542"/>
        <dbReference type="ChEBI" id="CHEBI:15378"/>
        <dbReference type="ChEBI" id="CHEBI:57783"/>
        <dbReference type="ChEBI" id="CHEBI:58349"/>
        <dbReference type="ChEBI" id="CHEBI:65315"/>
        <dbReference type="ChEBI" id="CHEBI:74443"/>
        <dbReference type="EC" id="1.3.1.88"/>
    </reaction>
    <physiologicalReaction direction="right-to-left" evidence="16">
        <dbReference type="Rhea" id="RHEA:53370"/>
    </physiologicalReaction>
</comment>
<dbReference type="EMBL" id="JANBTW010000023">
    <property type="protein sequence ID" value="KAJ2678194.1"/>
    <property type="molecule type" value="Genomic_DNA"/>
</dbReference>
<feature type="region of interest" description="Disordered" evidence="17">
    <location>
        <begin position="362"/>
        <end position="417"/>
    </location>
</feature>
<comment type="catalytic activity">
    <reaction evidence="13">
        <text>a 5,6-dihydrouridine in mRNA + NAD(+) = a uridine in mRNA + NADH + H(+)</text>
        <dbReference type="Rhea" id="RHEA:69851"/>
        <dbReference type="Rhea" id="RHEA-COMP:14658"/>
        <dbReference type="Rhea" id="RHEA-COMP:17789"/>
        <dbReference type="ChEBI" id="CHEBI:15378"/>
        <dbReference type="ChEBI" id="CHEBI:57540"/>
        <dbReference type="ChEBI" id="CHEBI:57945"/>
        <dbReference type="ChEBI" id="CHEBI:65315"/>
        <dbReference type="ChEBI" id="CHEBI:74443"/>
    </reaction>
    <physiologicalReaction direction="right-to-left" evidence="13">
        <dbReference type="Rhea" id="RHEA:69853"/>
    </physiologicalReaction>
</comment>
<keyword evidence="8" id="KW-0520">NAD</keyword>
<evidence type="ECO:0000313" key="19">
    <source>
        <dbReference type="EMBL" id="KAJ2678194.1"/>
    </source>
</evidence>
<evidence type="ECO:0000256" key="17">
    <source>
        <dbReference type="SAM" id="MobiDB-lite"/>
    </source>
</evidence>
<protein>
    <recommendedName>
        <fullName evidence="10">tRNA-dihydrouridine(16/17) synthase [NAD(P)(+)]</fullName>
        <ecNumber evidence="10">1.3.1.88</ecNumber>
    </recommendedName>
</protein>
<keyword evidence="4" id="KW-0507">mRNA processing</keyword>
<evidence type="ECO:0000256" key="14">
    <source>
        <dbReference type="ARBA" id="ARBA00048934"/>
    </source>
</evidence>
<evidence type="ECO:0000313" key="20">
    <source>
        <dbReference type="Proteomes" id="UP001151518"/>
    </source>
</evidence>